<evidence type="ECO:0000313" key="3">
    <source>
        <dbReference type="EMBL" id="MDT8898708.1"/>
    </source>
</evidence>
<dbReference type="Proteomes" id="UP001254165">
    <property type="component" value="Unassembled WGS sequence"/>
</dbReference>
<accession>A0ABU3NPD6</accession>
<dbReference type="Gene3D" id="2.40.390.10">
    <property type="entry name" value="CV3147-like"/>
    <property type="match status" value="1"/>
</dbReference>
<dbReference type="InterPro" id="IPR010318">
    <property type="entry name" value="S-Me-THD_N"/>
</dbReference>
<dbReference type="Pfam" id="PF20906">
    <property type="entry name" value="S-Me-THD_C"/>
    <property type="match status" value="1"/>
</dbReference>
<feature type="domain" description="S-Me-THD N-terminal" evidence="1">
    <location>
        <begin position="10"/>
        <end position="182"/>
    </location>
</feature>
<sequence length="379" mass="41231">MPARTLTSLQDCQDFITGLKLLGTGGGGSPASGMEMLTQALNEGLTLGWIDASDLPDNGYSCTTFGSGSISEDTPGNLEEIYALGKKRNIPVRYAYRAPEIAVRELEAYAGVKIGAIVPVELGASNTPAPLVTAARLGLPLVDGDYSGRAVPQDMQTTYFLKGIPTHPAAIVDWWGNILILKEAVNIEMGERIGKMLGMAAFGVVYFANLLLSAEQTRDTIVPGTLTQALELGQAVHRAIKAGQDPIAEIIRVLKGWLLFQGIVTGKEWQDREGVMIGTTLIEGKGPFSGKRMRVWFLNENHVCWLDDQPYVFSPDLIILANPQTGEGYTNTEIKAGDPVVVLGAKAHPIFRTELALQYFGPRYWGFDFDYVPIEEVIR</sequence>
<dbReference type="SUPFAM" id="SSF160991">
    <property type="entry name" value="CV3147-like"/>
    <property type="match status" value="1"/>
</dbReference>
<proteinExistence type="predicted"/>
<dbReference type="EMBL" id="JAUHMF010000002">
    <property type="protein sequence ID" value="MDT8898708.1"/>
    <property type="molecule type" value="Genomic_DNA"/>
</dbReference>
<comment type="caution">
    <text evidence="3">The sequence shown here is derived from an EMBL/GenBank/DDBJ whole genome shotgun (WGS) entry which is preliminary data.</text>
</comment>
<dbReference type="Gene3D" id="3.40.1610.10">
    <property type="entry name" value="CV3147-like domain"/>
    <property type="match status" value="1"/>
</dbReference>
<evidence type="ECO:0000259" key="2">
    <source>
        <dbReference type="Pfam" id="PF20906"/>
    </source>
</evidence>
<gene>
    <name evidence="3" type="ORF">QYE77_10545</name>
</gene>
<reference evidence="3 4" key="1">
    <citation type="submission" date="2023-07" db="EMBL/GenBank/DDBJ databases">
        <title>Novel species of Thermanaerothrix with wide hydrolytic capabilities.</title>
        <authorList>
            <person name="Zayulina K.S."/>
            <person name="Podosokorskaya O.A."/>
            <person name="Elcheninov A.G."/>
        </authorList>
    </citation>
    <scope>NUCLEOTIDE SEQUENCE [LARGE SCALE GENOMIC DNA]</scope>
    <source>
        <strain evidence="3 4">4228-RoL</strain>
    </source>
</reference>
<dbReference type="Pfam" id="PF06032">
    <property type="entry name" value="S-Me-THD_N"/>
    <property type="match status" value="1"/>
</dbReference>
<name>A0ABU3NPD6_9CHLR</name>
<dbReference type="InterPro" id="IPR048350">
    <property type="entry name" value="S-Me-THD-like_C"/>
</dbReference>
<evidence type="ECO:0000259" key="1">
    <source>
        <dbReference type="Pfam" id="PF06032"/>
    </source>
</evidence>
<dbReference type="InterPro" id="IPR027479">
    <property type="entry name" value="S-Me-THD_N_sf"/>
</dbReference>
<keyword evidence="4" id="KW-1185">Reference proteome</keyword>
<dbReference type="InterPro" id="IPR024071">
    <property type="entry name" value="S-Me-THD_C_sf"/>
</dbReference>
<feature type="domain" description="S-Me-THD-like C-terminal" evidence="2">
    <location>
        <begin position="189"/>
        <end position="374"/>
    </location>
</feature>
<organism evidence="3 4">
    <name type="scientific">Thermanaerothrix solaris</name>
    <dbReference type="NCBI Taxonomy" id="3058434"/>
    <lineage>
        <taxon>Bacteria</taxon>
        <taxon>Bacillati</taxon>
        <taxon>Chloroflexota</taxon>
        <taxon>Anaerolineae</taxon>
        <taxon>Anaerolineales</taxon>
        <taxon>Anaerolineaceae</taxon>
        <taxon>Thermanaerothrix</taxon>
    </lineage>
</organism>
<evidence type="ECO:0000313" key="4">
    <source>
        <dbReference type="Proteomes" id="UP001254165"/>
    </source>
</evidence>
<protein>
    <submittedName>
        <fullName evidence="3">DUF917 domain-containing protein</fullName>
    </submittedName>
</protein>
<dbReference type="RefSeq" id="WP_315625371.1">
    <property type="nucleotide sequence ID" value="NZ_JAUHMF010000002.1"/>
</dbReference>